<dbReference type="AlphaFoldDB" id="A0A9Q0FNX3"/>
<evidence type="ECO:0000313" key="3">
    <source>
        <dbReference type="Proteomes" id="UP001141552"/>
    </source>
</evidence>
<sequence length="171" mass="18455">MGSCFSCRSSPKLQNIRVVHLSGYVEDYAYPVSVSQVITGTGKPSKHFVCTAAQLLSAGSKPLQLETQLEAGRIYFLLPSSALEDDISPSDFSAVVKKLTAIAKSTRCSRANSSSRTSPLLLSQHGSPSPTRNSPSRSPGRPCGGRTWKPLLDPIREKSFNRSESGLQEMP</sequence>
<comment type="caution">
    <text evidence="2">The sequence shown here is derived from an EMBL/GenBank/DDBJ whole genome shotgun (WGS) entry which is preliminary data.</text>
</comment>
<organism evidence="2 3">
    <name type="scientific">Turnera subulata</name>
    <dbReference type="NCBI Taxonomy" id="218843"/>
    <lineage>
        <taxon>Eukaryota</taxon>
        <taxon>Viridiplantae</taxon>
        <taxon>Streptophyta</taxon>
        <taxon>Embryophyta</taxon>
        <taxon>Tracheophyta</taxon>
        <taxon>Spermatophyta</taxon>
        <taxon>Magnoliopsida</taxon>
        <taxon>eudicotyledons</taxon>
        <taxon>Gunneridae</taxon>
        <taxon>Pentapetalae</taxon>
        <taxon>rosids</taxon>
        <taxon>fabids</taxon>
        <taxon>Malpighiales</taxon>
        <taxon>Passifloraceae</taxon>
        <taxon>Turnera</taxon>
    </lineage>
</organism>
<evidence type="ECO:0000256" key="1">
    <source>
        <dbReference type="SAM" id="MobiDB-lite"/>
    </source>
</evidence>
<evidence type="ECO:0000313" key="2">
    <source>
        <dbReference type="EMBL" id="KAJ4834893.1"/>
    </source>
</evidence>
<dbReference type="Pfam" id="PF14009">
    <property type="entry name" value="PADRE"/>
    <property type="match status" value="1"/>
</dbReference>
<accession>A0A9Q0FNX3</accession>
<keyword evidence="3" id="KW-1185">Reference proteome</keyword>
<proteinExistence type="predicted"/>
<feature type="compositionally biased region" description="Low complexity" evidence="1">
    <location>
        <begin position="126"/>
        <end position="146"/>
    </location>
</feature>
<gene>
    <name evidence="2" type="ORF">Tsubulata_038792</name>
</gene>
<dbReference type="InterPro" id="IPR025322">
    <property type="entry name" value="PADRE_dom"/>
</dbReference>
<reference evidence="2" key="2">
    <citation type="journal article" date="2023" name="Plants (Basel)">
        <title>Annotation of the Turnera subulata (Passifloraceae) Draft Genome Reveals the S-Locus Evolved after the Divergence of Turneroideae from Passifloroideae in a Stepwise Manner.</title>
        <authorList>
            <person name="Henning P.M."/>
            <person name="Roalson E.H."/>
            <person name="Mir W."/>
            <person name="McCubbin A.G."/>
            <person name="Shore J.S."/>
        </authorList>
    </citation>
    <scope>NUCLEOTIDE SEQUENCE</scope>
    <source>
        <strain evidence="2">F60SS</strain>
    </source>
</reference>
<feature type="region of interest" description="Disordered" evidence="1">
    <location>
        <begin position="107"/>
        <end position="171"/>
    </location>
</feature>
<dbReference type="Proteomes" id="UP001141552">
    <property type="component" value="Unassembled WGS sequence"/>
</dbReference>
<dbReference type="PANTHER" id="PTHR33052">
    <property type="entry name" value="DUF4228 DOMAIN PROTEIN-RELATED"/>
    <property type="match status" value="1"/>
</dbReference>
<dbReference type="EMBL" id="JAKUCV010004592">
    <property type="protein sequence ID" value="KAJ4834893.1"/>
    <property type="molecule type" value="Genomic_DNA"/>
</dbReference>
<dbReference type="OrthoDB" id="14833at2759"/>
<protein>
    <submittedName>
        <fullName evidence="2">Uncharacterized protein</fullName>
    </submittedName>
</protein>
<name>A0A9Q0FNX3_9ROSI</name>
<feature type="compositionally biased region" description="Polar residues" evidence="1">
    <location>
        <begin position="162"/>
        <end position="171"/>
    </location>
</feature>
<feature type="compositionally biased region" description="Polar residues" evidence="1">
    <location>
        <begin position="107"/>
        <end position="125"/>
    </location>
</feature>
<reference evidence="2" key="1">
    <citation type="submission" date="2022-02" db="EMBL/GenBank/DDBJ databases">
        <authorList>
            <person name="Henning P.M."/>
            <person name="McCubbin A.G."/>
            <person name="Shore J.S."/>
        </authorList>
    </citation>
    <scope>NUCLEOTIDE SEQUENCE</scope>
    <source>
        <strain evidence="2">F60SS</strain>
        <tissue evidence="2">Leaves</tissue>
    </source>
</reference>